<dbReference type="KEGG" id="daur:Daura_22330"/>
<dbReference type="OrthoDB" id="3450944at2"/>
<evidence type="ECO:0000313" key="2">
    <source>
        <dbReference type="Proteomes" id="UP001058003"/>
    </source>
</evidence>
<dbReference type="Proteomes" id="UP001058003">
    <property type="component" value="Chromosome"/>
</dbReference>
<evidence type="ECO:0000313" key="1">
    <source>
        <dbReference type="EMBL" id="UWZ58663.1"/>
    </source>
</evidence>
<proteinExistence type="predicted"/>
<dbReference type="AlphaFoldDB" id="A0A9Q9ITG8"/>
<name>A0A9Q9ITG8_9ACTN</name>
<keyword evidence="2" id="KW-1185">Reference proteome</keyword>
<gene>
    <name evidence="1" type="ORF">Daura_22330</name>
</gene>
<accession>A0A9Q9ITG8</accession>
<dbReference type="EMBL" id="CP073767">
    <property type="protein sequence ID" value="UWZ58663.1"/>
    <property type="molecule type" value="Genomic_DNA"/>
</dbReference>
<reference evidence="1" key="1">
    <citation type="submission" date="2021-04" db="EMBL/GenBank/DDBJ databases">
        <title>Dactylosporangium aurantiacum NRRL B-8018 full assembly.</title>
        <authorList>
            <person name="Hartkoorn R.C."/>
            <person name="Beaudoing E."/>
            <person name="Hot D."/>
        </authorList>
    </citation>
    <scope>NUCLEOTIDE SEQUENCE</scope>
    <source>
        <strain evidence="1">NRRL B-8018</strain>
    </source>
</reference>
<protein>
    <submittedName>
        <fullName evidence="1">Uncharacterized protein</fullName>
    </submittedName>
</protein>
<organism evidence="1 2">
    <name type="scientific">Dactylosporangium aurantiacum</name>
    <dbReference type="NCBI Taxonomy" id="35754"/>
    <lineage>
        <taxon>Bacteria</taxon>
        <taxon>Bacillati</taxon>
        <taxon>Actinomycetota</taxon>
        <taxon>Actinomycetes</taxon>
        <taxon>Micromonosporales</taxon>
        <taxon>Micromonosporaceae</taxon>
        <taxon>Dactylosporangium</taxon>
    </lineage>
</organism>
<sequence length="57" mass="6291">MDITGAPLGLPGAEAVLKLRALTSNGHFNAYWAYHLQQEYHRIHTSSYRDGIIPAPA</sequence>